<dbReference type="Proteomes" id="UP000677244">
    <property type="component" value="Unassembled WGS sequence"/>
</dbReference>
<feature type="domain" description="Secretion system C-terminal sorting" evidence="2">
    <location>
        <begin position="407"/>
        <end position="476"/>
    </location>
</feature>
<gene>
    <name evidence="3" type="ORF">J7I42_26670</name>
</gene>
<evidence type="ECO:0000313" key="3">
    <source>
        <dbReference type="EMBL" id="MBO9203897.1"/>
    </source>
</evidence>
<evidence type="ECO:0000259" key="2">
    <source>
        <dbReference type="Pfam" id="PF18962"/>
    </source>
</evidence>
<feature type="signal peptide" evidence="1">
    <location>
        <begin position="1"/>
        <end position="19"/>
    </location>
</feature>
<proteinExistence type="predicted"/>
<evidence type="ECO:0000313" key="4">
    <source>
        <dbReference type="Proteomes" id="UP000677244"/>
    </source>
</evidence>
<evidence type="ECO:0000256" key="1">
    <source>
        <dbReference type="SAM" id="SignalP"/>
    </source>
</evidence>
<protein>
    <recommendedName>
        <fullName evidence="2">Secretion system C-terminal sorting domain-containing protein</fullName>
    </recommendedName>
</protein>
<dbReference type="EMBL" id="JAGHKO010000011">
    <property type="protein sequence ID" value="MBO9203897.1"/>
    <property type="molecule type" value="Genomic_DNA"/>
</dbReference>
<name>A0ABS3Z170_9BACT</name>
<feature type="chain" id="PRO_5046385626" description="Secretion system C-terminal sorting domain-containing protein" evidence="1">
    <location>
        <begin position="20"/>
        <end position="487"/>
    </location>
</feature>
<comment type="caution">
    <text evidence="3">The sequence shown here is derived from an EMBL/GenBank/DDBJ whole genome shotgun (WGS) entry which is preliminary data.</text>
</comment>
<sequence>MKRILSTLLINLFVSFSFSQTTNSMVWDVGTNTFTQTTAGCNRPACQLAGGGYFDNYPNIPFIATHGCSDIWHGNIDMMTRRPDGSFARGRGFVIQYPFKKGVRYVITVTGSFVDDNHQLTGPSLQVGFTDNPEFNANVCTDMDVAEVDISTRTSPFGTMTPTSQVLSFDLTECKQYVWFSTQSAPGTNEGWVHIHKIQIDETPLQTIDGLIGMCTGVNSQNYSITNLPAGASICWTLSNTTYAYLSGATCSPTVTVNKQQGSNSGNVDLIATITPICGAPYTIVKRIAVDPYLPLGNTVAFSSSNNYNGPILSSFSFLIPGGSGTATYNITDPYYSGFTWTPIAVPSGASWWSSGGSVSMTVQAPDVAWNSNTCTIRLTAQGPCGTYVQDFSTTSVRTGSWFSLSPNPASSEVIVTSDQSTAKSSEQELIYGIKITDQYGTIRKSLQYKQGLRMVRIPVAELRAGVYMLSVFNGKEWRGKSLVMQK</sequence>
<organism evidence="3 4">
    <name type="scientific">Niastella soli</name>
    <dbReference type="NCBI Taxonomy" id="2821487"/>
    <lineage>
        <taxon>Bacteria</taxon>
        <taxon>Pseudomonadati</taxon>
        <taxon>Bacteroidota</taxon>
        <taxon>Chitinophagia</taxon>
        <taxon>Chitinophagales</taxon>
        <taxon>Chitinophagaceae</taxon>
        <taxon>Niastella</taxon>
    </lineage>
</organism>
<dbReference type="RefSeq" id="WP_209141948.1">
    <property type="nucleotide sequence ID" value="NZ_JAGHKO010000011.1"/>
</dbReference>
<keyword evidence="1" id="KW-0732">Signal</keyword>
<reference evidence="3 4" key="1">
    <citation type="submission" date="2021-03" db="EMBL/GenBank/DDBJ databases">
        <title>Assistant Professor.</title>
        <authorList>
            <person name="Huq M.A."/>
        </authorList>
    </citation>
    <scope>NUCLEOTIDE SEQUENCE [LARGE SCALE GENOMIC DNA]</scope>
    <source>
        <strain evidence="3 4">MAH-29</strain>
    </source>
</reference>
<accession>A0ABS3Z170</accession>
<keyword evidence="4" id="KW-1185">Reference proteome</keyword>
<dbReference type="InterPro" id="IPR026444">
    <property type="entry name" value="Secre_tail"/>
</dbReference>
<dbReference type="Pfam" id="PF18962">
    <property type="entry name" value="Por_Secre_tail"/>
    <property type="match status" value="1"/>
</dbReference>